<dbReference type="EC" id="3.1.1.-" evidence="4"/>
<organism evidence="6 7">
    <name type="scientific">Pristionchus fissidentatus</name>
    <dbReference type="NCBI Taxonomy" id="1538716"/>
    <lineage>
        <taxon>Eukaryota</taxon>
        <taxon>Metazoa</taxon>
        <taxon>Ecdysozoa</taxon>
        <taxon>Nematoda</taxon>
        <taxon>Chromadorea</taxon>
        <taxon>Rhabditida</taxon>
        <taxon>Rhabditina</taxon>
        <taxon>Diplogasteromorpha</taxon>
        <taxon>Diplogasteroidea</taxon>
        <taxon>Neodiplogasteridae</taxon>
        <taxon>Pristionchus</taxon>
    </lineage>
</organism>
<dbReference type="PROSITE" id="PS00122">
    <property type="entry name" value="CARBOXYLESTERASE_B_1"/>
    <property type="match status" value="1"/>
</dbReference>
<feature type="non-terminal residue" evidence="6">
    <location>
        <position position="216"/>
    </location>
</feature>
<keyword evidence="2" id="KW-0719">Serine esterase</keyword>
<evidence type="ECO:0000256" key="2">
    <source>
        <dbReference type="ARBA" id="ARBA00022487"/>
    </source>
</evidence>
<keyword evidence="3 4" id="KW-0378">Hydrolase</keyword>
<dbReference type="InterPro" id="IPR029058">
    <property type="entry name" value="AB_hydrolase_fold"/>
</dbReference>
<feature type="domain" description="Carboxylesterase type B" evidence="5">
    <location>
        <begin position="10"/>
        <end position="216"/>
    </location>
</feature>
<reference evidence="6" key="1">
    <citation type="submission" date="2023-10" db="EMBL/GenBank/DDBJ databases">
        <title>Genome assembly of Pristionchus species.</title>
        <authorList>
            <person name="Yoshida K."/>
            <person name="Sommer R.J."/>
        </authorList>
    </citation>
    <scope>NUCLEOTIDE SEQUENCE</scope>
    <source>
        <strain evidence="6">RS5133</strain>
    </source>
</reference>
<proteinExistence type="inferred from homology"/>
<gene>
    <name evidence="6" type="ORF">PFISCL1PPCAC_11053</name>
</gene>
<comment type="similarity">
    <text evidence="1 4">Belongs to the type-B carboxylesterase/lipase family.</text>
</comment>
<sequence length="216" mass="23630">MGSSVSYPASRIVSTAQGQLRGRRLVYKGDNQVDAFQGIPYAKPPVGQLRFQKPHPPDSWDGIRDAIKFGNRAMQSNLVLMERFTKHATSEDCLYLNVFTPCWEPPSRGFPVIVFVHGGGFVSGDAESYGDVGICENLCTRDAIVVSIHYRLGYLGFFTTGDSVCPGNFGLWDQTEALKWVQQNIRAFGGNKDNVTIFGQSAGGASVDFLSLSPHS</sequence>
<name>A0AAV5VJF9_9BILA</name>
<evidence type="ECO:0000256" key="3">
    <source>
        <dbReference type="ARBA" id="ARBA00022801"/>
    </source>
</evidence>
<dbReference type="Gene3D" id="3.40.50.1820">
    <property type="entry name" value="alpha/beta hydrolase"/>
    <property type="match status" value="1"/>
</dbReference>
<comment type="caution">
    <text evidence="6">The sequence shown here is derived from an EMBL/GenBank/DDBJ whole genome shotgun (WGS) entry which is preliminary data.</text>
</comment>
<evidence type="ECO:0000259" key="5">
    <source>
        <dbReference type="Pfam" id="PF00135"/>
    </source>
</evidence>
<dbReference type="EMBL" id="BTSY01000003">
    <property type="protein sequence ID" value="GMT19756.1"/>
    <property type="molecule type" value="Genomic_DNA"/>
</dbReference>
<dbReference type="AlphaFoldDB" id="A0AAV5VJF9"/>
<dbReference type="PANTHER" id="PTHR44590">
    <property type="entry name" value="CARBOXYLIC ESTER HYDROLASE-RELATED"/>
    <property type="match status" value="1"/>
</dbReference>
<evidence type="ECO:0000313" key="6">
    <source>
        <dbReference type="EMBL" id="GMT19756.1"/>
    </source>
</evidence>
<dbReference type="InterPro" id="IPR019819">
    <property type="entry name" value="Carboxylesterase_B_CS"/>
</dbReference>
<dbReference type="InterPro" id="IPR019826">
    <property type="entry name" value="Carboxylesterase_B_AS"/>
</dbReference>
<dbReference type="InterPro" id="IPR002018">
    <property type="entry name" value="CarbesteraseB"/>
</dbReference>
<dbReference type="Proteomes" id="UP001432322">
    <property type="component" value="Unassembled WGS sequence"/>
</dbReference>
<evidence type="ECO:0000256" key="1">
    <source>
        <dbReference type="ARBA" id="ARBA00005964"/>
    </source>
</evidence>
<dbReference type="Pfam" id="PF00135">
    <property type="entry name" value="COesterase"/>
    <property type="match status" value="1"/>
</dbReference>
<keyword evidence="7" id="KW-1185">Reference proteome</keyword>
<protein>
    <recommendedName>
        <fullName evidence="4">Carboxylic ester hydrolase</fullName>
        <ecNumber evidence="4">3.1.1.-</ecNumber>
    </recommendedName>
</protein>
<evidence type="ECO:0000256" key="4">
    <source>
        <dbReference type="RuleBase" id="RU361235"/>
    </source>
</evidence>
<dbReference type="SUPFAM" id="SSF53474">
    <property type="entry name" value="alpha/beta-Hydrolases"/>
    <property type="match status" value="1"/>
</dbReference>
<dbReference type="GO" id="GO:0052689">
    <property type="term" value="F:carboxylic ester hydrolase activity"/>
    <property type="evidence" value="ECO:0007669"/>
    <property type="project" value="UniProtKB-KW"/>
</dbReference>
<dbReference type="PANTHER" id="PTHR44590:SF3">
    <property type="entry name" value="CARBOXYLESTERASE TYPE B DOMAIN-CONTAINING PROTEIN"/>
    <property type="match status" value="1"/>
</dbReference>
<accession>A0AAV5VJF9</accession>
<evidence type="ECO:0000313" key="7">
    <source>
        <dbReference type="Proteomes" id="UP001432322"/>
    </source>
</evidence>
<dbReference type="PROSITE" id="PS00941">
    <property type="entry name" value="CARBOXYLESTERASE_B_2"/>
    <property type="match status" value="1"/>
</dbReference>